<reference evidence="1" key="1">
    <citation type="submission" date="2020-08" db="EMBL/GenBank/DDBJ databases">
        <title>Multicomponent nature underlies the extraordinary mechanical properties of spider dragline silk.</title>
        <authorList>
            <person name="Kono N."/>
            <person name="Nakamura H."/>
            <person name="Mori M."/>
            <person name="Yoshida Y."/>
            <person name="Ohtoshi R."/>
            <person name="Malay A.D."/>
            <person name="Moran D.A.P."/>
            <person name="Tomita M."/>
            <person name="Numata K."/>
            <person name="Arakawa K."/>
        </authorList>
    </citation>
    <scope>NUCLEOTIDE SEQUENCE</scope>
</reference>
<protein>
    <submittedName>
        <fullName evidence="1">Uncharacterized protein</fullName>
    </submittedName>
</protein>
<dbReference type="Proteomes" id="UP000887013">
    <property type="component" value="Unassembled WGS sequence"/>
</dbReference>
<comment type="caution">
    <text evidence="1">The sequence shown here is derived from an EMBL/GenBank/DDBJ whole genome shotgun (WGS) entry which is preliminary data.</text>
</comment>
<name>A0A8X6T554_NEPPI</name>
<organism evidence="1 2">
    <name type="scientific">Nephila pilipes</name>
    <name type="common">Giant wood spider</name>
    <name type="synonym">Nephila maculata</name>
    <dbReference type="NCBI Taxonomy" id="299642"/>
    <lineage>
        <taxon>Eukaryota</taxon>
        <taxon>Metazoa</taxon>
        <taxon>Ecdysozoa</taxon>
        <taxon>Arthropoda</taxon>
        <taxon>Chelicerata</taxon>
        <taxon>Arachnida</taxon>
        <taxon>Araneae</taxon>
        <taxon>Araneomorphae</taxon>
        <taxon>Entelegynae</taxon>
        <taxon>Araneoidea</taxon>
        <taxon>Nephilidae</taxon>
        <taxon>Nephila</taxon>
    </lineage>
</organism>
<gene>
    <name evidence="1" type="ORF">NPIL_593101</name>
</gene>
<evidence type="ECO:0000313" key="2">
    <source>
        <dbReference type="Proteomes" id="UP000887013"/>
    </source>
</evidence>
<dbReference type="AlphaFoldDB" id="A0A8X6T554"/>
<accession>A0A8X6T554</accession>
<keyword evidence="2" id="KW-1185">Reference proteome</keyword>
<dbReference type="EMBL" id="BMAW01050262">
    <property type="protein sequence ID" value="GFS74463.1"/>
    <property type="molecule type" value="Genomic_DNA"/>
</dbReference>
<evidence type="ECO:0000313" key="1">
    <source>
        <dbReference type="EMBL" id="GFS74463.1"/>
    </source>
</evidence>
<sequence>MRTHLLNPSETIHSLVKAQDPLTPHSLLHNTAFRARSCSVTGNERNGIYRITGLSYACLTHVIFDKSRFHVPDNQIIIFFDLMGWPVNLIDDDSFDNVINQIRRHQLENIRYLRTYIMQHSVI</sequence>
<proteinExistence type="predicted"/>